<dbReference type="EMBL" id="LR797286">
    <property type="protein sequence ID" value="CAB4199140.1"/>
    <property type="molecule type" value="Genomic_DNA"/>
</dbReference>
<reference evidence="2" key="1">
    <citation type="submission" date="2020-05" db="EMBL/GenBank/DDBJ databases">
        <authorList>
            <person name="Chiriac C."/>
            <person name="Salcher M."/>
            <person name="Ghai R."/>
            <person name="Kavagutti S V."/>
        </authorList>
    </citation>
    <scope>NUCLEOTIDE SEQUENCE</scope>
</reference>
<accession>A0A6J5PPZ1</accession>
<sequence>MITQLPSIYTYLGQGISGFSQGMQAQHDKKKQESLDMLHMLMQSYQNGGTDSNTVNDFASKHGIPFQVQPNQAEMQRKIIASPDGQIDAPPLPVMPQVTAPKPMDAGILSQALQVGAPDVGTQAPSLMGPPPQGLPPAMMAPSAAPVPKHQWTDEQLRLAGLPTELDKLKTHMEKLKVGGFEDFMAGREINPRVAEAIGVKTDTQRAQADDMSAMPLDLRTATGYAANVVNSSLQAHGGNPDAMMKEPSKIADTAWQVYINDQQAAGKAISPMDKARLRPVFDKAVLDEIGKIYGLHTPRVDAALRTHDQKMNLYSDLTRSEQQVAGEISNFMKLPVAKFITMAPELRDKFLANSPEMQDQFNRYQANVNQLTTLRAQKDALGVMPNVGTVTAGTPRASAAVTPVQMKPEEIKATVSQLKLYPSAKAKAQIEANVTAGNIGRKDADTMLRQLGISK</sequence>
<evidence type="ECO:0000313" key="7">
    <source>
        <dbReference type="EMBL" id="CAB4212305.1"/>
    </source>
</evidence>
<dbReference type="EMBL" id="LR797472">
    <property type="protein sequence ID" value="CAB4218219.1"/>
    <property type="molecule type" value="Genomic_DNA"/>
</dbReference>
<dbReference type="EMBL" id="LR797109">
    <property type="protein sequence ID" value="CAB4187597.1"/>
    <property type="molecule type" value="Genomic_DNA"/>
</dbReference>
<evidence type="ECO:0000313" key="5">
    <source>
        <dbReference type="EMBL" id="CAB4187597.1"/>
    </source>
</evidence>
<name>A0A6J5PPZ1_9CAUD</name>
<dbReference type="EMBL" id="LR796772">
    <property type="protein sequence ID" value="CAB4164964.1"/>
    <property type="molecule type" value="Genomic_DNA"/>
</dbReference>
<evidence type="ECO:0000313" key="3">
    <source>
        <dbReference type="EMBL" id="CAB4177185.1"/>
    </source>
</evidence>
<evidence type="ECO:0000313" key="4">
    <source>
        <dbReference type="EMBL" id="CAB4182996.1"/>
    </source>
</evidence>
<dbReference type="EMBL" id="LR796946">
    <property type="protein sequence ID" value="CAB4177185.1"/>
    <property type="molecule type" value="Genomic_DNA"/>
</dbReference>
<evidence type="ECO:0000313" key="2">
    <source>
        <dbReference type="EMBL" id="CAB4171295.1"/>
    </source>
</evidence>
<dbReference type="EMBL" id="LR797383">
    <property type="protein sequence ID" value="CAB4212305.1"/>
    <property type="molecule type" value="Genomic_DNA"/>
</dbReference>
<dbReference type="EMBL" id="LR796865">
    <property type="protein sequence ID" value="CAB4171295.1"/>
    <property type="molecule type" value="Genomic_DNA"/>
</dbReference>
<dbReference type="EMBL" id="LR798452">
    <property type="protein sequence ID" value="CAB5238410.1"/>
    <property type="molecule type" value="Genomic_DNA"/>
</dbReference>
<evidence type="ECO:0000313" key="1">
    <source>
        <dbReference type="EMBL" id="CAB4164964.1"/>
    </source>
</evidence>
<organism evidence="2">
    <name type="scientific">uncultured Caudovirales phage</name>
    <dbReference type="NCBI Taxonomy" id="2100421"/>
    <lineage>
        <taxon>Viruses</taxon>
        <taxon>Duplodnaviria</taxon>
        <taxon>Heunggongvirae</taxon>
        <taxon>Uroviricota</taxon>
        <taxon>Caudoviricetes</taxon>
        <taxon>Peduoviridae</taxon>
        <taxon>Maltschvirus</taxon>
        <taxon>Maltschvirus maltsch</taxon>
    </lineage>
</organism>
<gene>
    <name evidence="3" type="ORF">UFOVP1000_2</name>
    <name evidence="4" type="ORF">UFOVP1092_30</name>
    <name evidence="5" type="ORF">UFOVP1152_34</name>
    <name evidence="6" type="ORF">UFOVP1337_21</name>
    <name evidence="7" type="ORF">UFOVP1446_2</name>
    <name evidence="9" type="ORF">UFOVP1537_38</name>
    <name evidence="8" type="ORF">UFOVP1598_16</name>
    <name evidence="1" type="ORF">UFOVP825_3</name>
    <name evidence="2" type="ORF">UFOVP915_38</name>
</gene>
<evidence type="ECO:0000313" key="9">
    <source>
        <dbReference type="EMBL" id="CAB5238410.1"/>
    </source>
</evidence>
<evidence type="ECO:0000313" key="8">
    <source>
        <dbReference type="EMBL" id="CAB4218219.1"/>
    </source>
</evidence>
<proteinExistence type="predicted"/>
<evidence type="ECO:0000313" key="6">
    <source>
        <dbReference type="EMBL" id="CAB4199140.1"/>
    </source>
</evidence>
<dbReference type="EMBL" id="LR797039">
    <property type="protein sequence ID" value="CAB4182996.1"/>
    <property type="molecule type" value="Genomic_DNA"/>
</dbReference>
<protein>
    <submittedName>
        <fullName evidence="2">Uncharacterized protein</fullName>
    </submittedName>
</protein>